<evidence type="ECO:0000259" key="7">
    <source>
        <dbReference type="PROSITE" id="PS50009"/>
    </source>
</evidence>
<dbReference type="PANTHER" id="PTHR23113">
    <property type="entry name" value="GUANINE NUCLEOTIDE EXCHANGE FACTOR"/>
    <property type="match status" value="1"/>
</dbReference>
<keyword evidence="10" id="KW-1185">Reference proteome</keyword>
<evidence type="ECO:0000313" key="9">
    <source>
        <dbReference type="EMBL" id="KAH0543623.1"/>
    </source>
</evidence>
<dbReference type="PROSITE" id="PS50009">
    <property type="entry name" value="RASGEF_CAT"/>
    <property type="match status" value="1"/>
</dbReference>
<feature type="region of interest" description="Disordered" evidence="5">
    <location>
        <begin position="1"/>
        <end position="20"/>
    </location>
</feature>
<comment type="caution">
    <text evidence="9">The sequence shown here is derived from an EMBL/GenBank/DDBJ whole genome shotgun (WGS) entry which is preliminary data.</text>
</comment>
<dbReference type="InterPro" id="IPR023578">
    <property type="entry name" value="Ras_GEF_dom_sf"/>
</dbReference>
<organism evidence="9 10">
    <name type="scientific">Glutinoglossum americanum</name>
    <dbReference type="NCBI Taxonomy" id="1670608"/>
    <lineage>
        <taxon>Eukaryota</taxon>
        <taxon>Fungi</taxon>
        <taxon>Dikarya</taxon>
        <taxon>Ascomycota</taxon>
        <taxon>Pezizomycotina</taxon>
        <taxon>Geoglossomycetes</taxon>
        <taxon>Geoglossales</taxon>
        <taxon>Geoglossaceae</taxon>
        <taxon>Glutinoglossum</taxon>
    </lineage>
</organism>
<keyword evidence="2 3" id="KW-0344">Guanine-nucleotide releasing factor</keyword>
<dbReference type="InterPro" id="IPR036964">
    <property type="entry name" value="RASGEF_cat_dom_sf"/>
</dbReference>
<dbReference type="Gene3D" id="1.20.870.10">
    <property type="entry name" value="Son of sevenless (SoS) protein Chain: S domain 1"/>
    <property type="match status" value="1"/>
</dbReference>
<dbReference type="SUPFAM" id="SSF48366">
    <property type="entry name" value="Ras GEF"/>
    <property type="match status" value="1"/>
</dbReference>
<dbReference type="Proteomes" id="UP000698800">
    <property type="component" value="Unassembled WGS sequence"/>
</dbReference>
<dbReference type="SMART" id="SM00147">
    <property type="entry name" value="RasGEF"/>
    <property type="match status" value="1"/>
</dbReference>
<dbReference type="SMART" id="SM00326">
    <property type="entry name" value="SH3"/>
    <property type="match status" value="1"/>
</dbReference>
<evidence type="ECO:0000259" key="6">
    <source>
        <dbReference type="PROSITE" id="PS50002"/>
    </source>
</evidence>
<reference evidence="9" key="1">
    <citation type="submission" date="2021-03" db="EMBL/GenBank/DDBJ databases">
        <title>Comparative genomics and phylogenomic investigation of the class Geoglossomycetes provide insights into ecological specialization and systematics.</title>
        <authorList>
            <person name="Melie T."/>
            <person name="Pirro S."/>
            <person name="Miller A.N."/>
            <person name="Quandt A."/>
        </authorList>
    </citation>
    <scope>NUCLEOTIDE SEQUENCE</scope>
    <source>
        <strain evidence="9">GBOQ0MN5Z8</strain>
    </source>
</reference>
<dbReference type="OrthoDB" id="546434at2759"/>
<dbReference type="InterPro" id="IPR036028">
    <property type="entry name" value="SH3-like_dom_sf"/>
</dbReference>
<sequence length="1168" mass="128860">MTPPPTPNGSQETLLRQPEQPPQPVFHKFLRAFYPFSPGSGEFSSTVTLSLKEGEIIMVHSIHTNGWADGTLLASDTRGWLPTNYCEAYDADQIRNLLRALLNFWDLVRGETQANIEVFYNQEFMKGIIAGVRFLLEHTGCLTRESELVKSHPGLRANRKALLADLSALVRTAKRLQDVALCVKSDERIGDVIDEIILKAFKIVTRGVKFLDVWEQDFGSYRMLDELIDFGLEEAIAPPTPPAEYPATFTHAAPEHMYGIAEDGLTGESQSPSGNDVGLVLRSDAPARDDWEQTGFPLQTYAATNRSSTSYSSHPASRPASVQINNRLSISHRVSYTGQSTGPRSYNLASERLSATHDIFLSYLGSFIGRLHLQSRSSTELLLTTQQSVASGRDLLAVIEAVWERDSQRAEPLEKAKDAMYGTITDLVLAAREVVMPARGQEETEDIMMPDEGRKLMGAATACVKAAGECVAKTKFVIERIGDFEFEVTSDGLGFSGTIFEVPIDGGRGDVVMEAEQPEALDTPLAGPVDRPQSLPLPQGTEDDKPLPEIPNETPVLSEAPESVVDTRPTQPSTDGLLPPLPQLSGPLLDGDQISGVVEGKENDTNFSYDQSLRTDSIGTLGTGTDSTYVDSVRDSETSLVMRRLSAVAAPEPPSTIQELPPNHITSALNMDHSMSGSETTLAEECEEETEAKILEKTFAHELVFNKEGQITGGTLPALIERLTTHDSTPDSMFVSTFYLTFRLFTTPTDFAKALVNRFDYVADSPHISAPVRLRVYNVFKGWLESHWRQSADQDALDIIIPFANEQLKVVLPAAGKRLAELAEKVSSVNGPLVPRLVSSIGKTNTSIAQYISPDTPMPPPIVSRSQLNHLRVWKVGGSSPSILDFDPLELARQFTLKESRIFCSILPDELLATEWMKKSGSIAINVRAMSTLSTDLATLVADTILHPEDAKKRASIIKQWVKIGNKCLELNNYDSLMAIICSLNSSTILRLKRTWEVVSQKTKATLNSLRNIVEVSRNYAVLRQRLQNHVPPCLPFVGTYLTDLTFVDVGNQATRQLPGDGASDSVSVINFDKHVKTAKIIGELQRFQIPYRLTEVPELQEWIQAQIVRVRSSDSANVQEYYRRSLLLEPRETPSQRTTPVDTQPSNSSFLGWGHSSIRDKVTLTPT</sequence>
<dbReference type="SUPFAM" id="SSF50044">
    <property type="entry name" value="SH3-domain"/>
    <property type="match status" value="1"/>
</dbReference>
<dbReference type="PROSITE" id="PS50212">
    <property type="entry name" value="RASGEF_NTER"/>
    <property type="match status" value="1"/>
</dbReference>
<dbReference type="CDD" id="cd00155">
    <property type="entry name" value="RasGEF"/>
    <property type="match status" value="1"/>
</dbReference>
<dbReference type="InterPro" id="IPR001895">
    <property type="entry name" value="RASGEF_cat_dom"/>
</dbReference>
<feature type="compositionally biased region" description="Polar residues" evidence="5">
    <location>
        <begin position="1136"/>
        <end position="1151"/>
    </location>
</feature>
<name>A0A9P8IA20_9PEZI</name>
<dbReference type="AlphaFoldDB" id="A0A9P8IA20"/>
<dbReference type="Gene3D" id="2.30.30.40">
    <property type="entry name" value="SH3 Domains"/>
    <property type="match status" value="1"/>
</dbReference>
<dbReference type="Pfam" id="PF00617">
    <property type="entry name" value="RasGEF"/>
    <property type="match status" value="1"/>
</dbReference>
<evidence type="ECO:0000256" key="5">
    <source>
        <dbReference type="SAM" id="MobiDB-lite"/>
    </source>
</evidence>
<dbReference type="GO" id="GO:0007265">
    <property type="term" value="P:Ras protein signal transduction"/>
    <property type="evidence" value="ECO:0007669"/>
    <property type="project" value="TreeGrafter"/>
</dbReference>
<dbReference type="Pfam" id="PF00618">
    <property type="entry name" value="RasGEF_N"/>
    <property type="match status" value="1"/>
</dbReference>
<dbReference type="PROSITE" id="PS50002">
    <property type="entry name" value="SH3"/>
    <property type="match status" value="1"/>
</dbReference>
<feature type="domain" description="SH3" evidence="6">
    <location>
        <begin position="25"/>
        <end position="91"/>
    </location>
</feature>
<keyword evidence="1 4" id="KW-0728">SH3 domain</keyword>
<feature type="domain" description="N-terminal Ras-GEF" evidence="8">
    <location>
        <begin position="707"/>
        <end position="827"/>
    </location>
</feature>
<dbReference type="InterPro" id="IPR000651">
    <property type="entry name" value="Ras-like_Gua-exchang_fac_N"/>
</dbReference>
<evidence type="ECO:0000256" key="3">
    <source>
        <dbReference type="PROSITE-ProRule" id="PRU00168"/>
    </source>
</evidence>
<evidence type="ECO:0000256" key="4">
    <source>
        <dbReference type="PROSITE-ProRule" id="PRU00192"/>
    </source>
</evidence>
<evidence type="ECO:0000256" key="2">
    <source>
        <dbReference type="ARBA" id="ARBA00022658"/>
    </source>
</evidence>
<dbReference type="GO" id="GO:0005886">
    <property type="term" value="C:plasma membrane"/>
    <property type="evidence" value="ECO:0007669"/>
    <property type="project" value="TreeGrafter"/>
</dbReference>
<proteinExistence type="predicted"/>
<feature type="region of interest" description="Disordered" evidence="5">
    <location>
        <begin position="520"/>
        <end position="580"/>
    </location>
</feature>
<evidence type="ECO:0000313" key="10">
    <source>
        <dbReference type="Proteomes" id="UP000698800"/>
    </source>
</evidence>
<dbReference type="InterPro" id="IPR001452">
    <property type="entry name" value="SH3_domain"/>
</dbReference>
<accession>A0A9P8IA20</accession>
<dbReference type="CDD" id="cd06224">
    <property type="entry name" value="REM"/>
    <property type="match status" value="1"/>
</dbReference>
<protein>
    <submittedName>
        <fullName evidence="9">Uncharacterized protein</fullName>
    </submittedName>
</protein>
<dbReference type="EMBL" id="JAGHQL010000029">
    <property type="protein sequence ID" value="KAH0543623.1"/>
    <property type="molecule type" value="Genomic_DNA"/>
</dbReference>
<feature type="domain" description="Ras-GEF" evidence="7">
    <location>
        <begin position="887"/>
        <end position="1132"/>
    </location>
</feature>
<evidence type="ECO:0000259" key="8">
    <source>
        <dbReference type="PROSITE" id="PS50212"/>
    </source>
</evidence>
<dbReference type="PANTHER" id="PTHR23113:SF354">
    <property type="entry name" value="BUD SITE SELECTION PROTEIN 5"/>
    <property type="match status" value="1"/>
</dbReference>
<dbReference type="GO" id="GO:0005085">
    <property type="term" value="F:guanyl-nucleotide exchange factor activity"/>
    <property type="evidence" value="ECO:0007669"/>
    <property type="project" value="UniProtKB-KW"/>
</dbReference>
<dbReference type="Gene3D" id="1.10.840.10">
    <property type="entry name" value="Ras guanine-nucleotide exchange factors catalytic domain"/>
    <property type="match status" value="1"/>
</dbReference>
<feature type="region of interest" description="Disordered" evidence="5">
    <location>
        <begin position="1130"/>
        <end position="1155"/>
    </location>
</feature>
<dbReference type="InterPro" id="IPR008937">
    <property type="entry name" value="Ras-like_GEF"/>
</dbReference>
<gene>
    <name evidence="9" type="ORF">FGG08_002061</name>
</gene>
<evidence type="ECO:0000256" key="1">
    <source>
        <dbReference type="ARBA" id="ARBA00022443"/>
    </source>
</evidence>
<dbReference type="SMART" id="SM00229">
    <property type="entry name" value="RasGEFN"/>
    <property type="match status" value="1"/>
</dbReference>